<proteinExistence type="predicted"/>
<dbReference type="EMBL" id="JARQTW010000002">
    <property type="protein sequence ID" value="MDG2949313.1"/>
    <property type="molecule type" value="Genomic_DNA"/>
</dbReference>
<dbReference type="AlphaFoldDB" id="A0AAW6Q742"/>
<dbReference type="Proteomes" id="UP001214976">
    <property type="component" value="Unassembled WGS sequence"/>
</dbReference>
<dbReference type="Pfam" id="PF05069">
    <property type="entry name" value="Phage_tail_S"/>
    <property type="match status" value="1"/>
</dbReference>
<accession>A0AAW6Q742</accession>
<evidence type="ECO:0000313" key="1">
    <source>
        <dbReference type="EMBL" id="MDG2949313.1"/>
    </source>
</evidence>
<dbReference type="RefSeq" id="WP_317476581.1">
    <property type="nucleotide sequence ID" value="NZ_JARQTW010000002.1"/>
</dbReference>
<sequence length="153" mass="17110">MIKITLDDTQAVKKLQSIAAQLKEPRRLYALLGEELKKIHDERFKAEKDPNGKPWTPLAAKTLARKRKRGKSLKILRQDGNLANKTAYNILDDGVEFGSPEVYAALHQFGGKAGKGRQVTIPARPWLGVNKENEYSLLKKAAAHLQKTLGKIK</sequence>
<gene>
    <name evidence="1" type="ORF">P7M15_02065</name>
</gene>
<organism evidence="1 2">
    <name type="scientific">Exercitatus varius</name>
    <dbReference type="NCBI Taxonomy" id="67857"/>
    <lineage>
        <taxon>Bacteria</taxon>
        <taxon>Pseudomonadati</taxon>
        <taxon>Pseudomonadota</taxon>
        <taxon>Gammaproteobacteria</taxon>
        <taxon>Pasteurellales</taxon>
        <taxon>Pasteurellaceae</taxon>
        <taxon>Exercitatus</taxon>
    </lineage>
</organism>
<dbReference type="NCBIfam" id="TIGR01635">
    <property type="entry name" value="tail_comp_S"/>
    <property type="match status" value="1"/>
</dbReference>
<comment type="caution">
    <text evidence="1">The sequence shown here is derived from an EMBL/GenBank/DDBJ whole genome shotgun (WGS) entry which is preliminary data.</text>
</comment>
<dbReference type="InterPro" id="IPR006522">
    <property type="entry name" value="Phage_virion_morphogenesis"/>
</dbReference>
<reference evidence="1" key="1">
    <citation type="submission" date="2023-03" db="EMBL/GenBank/DDBJ databases">
        <title>Classification of Bisgaard taxon 6 and taxon 10 as Exercitatus varius gen. nov., spec. nov.</title>
        <authorList>
            <person name="Christensen H."/>
        </authorList>
    </citation>
    <scope>NUCLEOTIDE SEQUENCE</scope>
    <source>
        <strain evidence="1">86116</strain>
    </source>
</reference>
<protein>
    <submittedName>
        <fullName evidence="1">Phage virion morphogenesis protein</fullName>
    </submittedName>
</protein>
<evidence type="ECO:0000313" key="2">
    <source>
        <dbReference type="Proteomes" id="UP001214976"/>
    </source>
</evidence>
<name>A0AAW6Q742_9PAST</name>